<feature type="domain" description="Strawberry notch helicase C" evidence="3">
    <location>
        <begin position="1224"/>
        <end position="1501"/>
    </location>
</feature>
<evidence type="ECO:0000256" key="2">
    <source>
        <dbReference type="SAM" id="MobiDB-lite"/>
    </source>
</evidence>
<dbReference type="InterPro" id="IPR027417">
    <property type="entry name" value="P-loop_NTPase"/>
</dbReference>
<evidence type="ECO:0000259" key="4">
    <source>
        <dbReference type="Pfam" id="PF13872"/>
    </source>
</evidence>
<dbReference type="InterPro" id="IPR057332">
    <property type="entry name" value="SBNO_a/b_dom"/>
</dbReference>
<evidence type="ECO:0008006" key="8">
    <source>
        <dbReference type="Google" id="ProtNLM"/>
    </source>
</evidence>
<accession>A0ABN8LV83</accession>
<feature type="region of interest" description="Disordered" evidence="2">
    <location>
        <begin position="165"/>
        <end position="184"/>
    </location>
</feature>
<evidence type="ECO:0000313" key="7">
    <source>
        <dbReference type="Proteomes" id="UP001159427"/>
    </source>
</evidence>
<dbReference type="EMBL" id="CALNXI010000166">
    <property type="protein sequence ID" value="CAH3021016.1"/>
    <property type="molecule type" value="Genomic_DNA"/>
</dbReference>
<dbReference type="InterPro" id="IPR039187">
    <property type="entry name" value="SNO_AAA"/>
</dbReference>
<dbReference type="PANTHER" id="PTHR12706">
    <property type="entry name" value="STRAWBERRY NOTCH-RELATED"/>
    <property type="match status" value="1"/>
</dbReference>
<proteinExistence type="inferred from homology"/>
<gene>
    <name evidence="6" type="ORF">PEVE_00009504</name>
</gene>
<reference evidence="6 7" key="1">
    <citation type="submission" date="2022-05" db="EMBL/GenBank/DDBJ databases">
        <authorList>
            <consortium name="Genoscope - CEA"/>
            <person name="William W."/>
        </authorList>
    </citation>
    <scope>NUCLEOTIDE SEQUENCE [LARGE SCALE GENOMIC DNA]</scope>
</reference>
<dbReference type="InterPro" id="IPR026741">
    <property type="entry name" value="SNO"/>
</dbReference>
<organism evidence="6 7">
    <name type="scientific">Porites evermanni</name>
    <dbReference type="NCBI Taxonomy" id="104178"/>
    <lineage>
        <taxon>Eukaryota</taxon>
        <taxon>Metazoa</taxon>
        <taxon>Cnidaria</taxon>
        <taxon>Anthozoa</taxon>
        <taxon>Hexacorallia</taxon>
        <taxon>Scleractinia</taxon>
        <taxon>Fungiina</taxon>
        <taxon>Poritidae</taxon>
        <taxon>Porites</taxon>
    </lineage>
</organism>
<dbReference type="Pfam" id="PF25373">
    <property type="entry name" value="SBNO"/>
    <property type="match status" value="1"/>
</dbReference>
<feature type="region of interest" description="Disordered" evidence="2">
    <location>
        <begin position="125"/>
        <end position="148"/>
    </location>
</feature>
<feature type="compositionally biased region" description="Polar residues" evidence="2">
    <location>
        <begin position="125"/>
        <end position="141"/>
    </location>
</feature>
<evidence type="ECO:0000259" key="3">
    <source>
        <dbReference type="Pfam" id="PF13871"/>
    </source>
</evidence>
<dbReference type="PANTHER" id="PTHR12706:SF30">
    <property type="entry name" value="PROTEIN STRAWBERRY NOTCH-RELATED"/>
    <property type="match status" value="1"/>
</dbReference>
<sequence length="1732" mass="191483">MSEANEPDFFGQDLLSEALGQSGLNLDEFFGNAPGSVLSQSIFDVGDIGPNDSDFLDNINLGENLSQDSPFITFAAQNNGPISSSSASTLEKPQVTGIQTTFLDLQETLGLPNLISQGSIFDSPGQSVLTSQSRQGASKISSPLGLQRLQNSNSSPLLLNLLNSENSSSSSVANSSNDTKRELTRKDVSRLWSNHDVTLNQVSEIDGAARHEDEEDEEEEELGHTDTYADYVPSKLRIGRRHPDPVVETSSLSSVTPPNIWYRLTLPQEVIDYCYLSALQLEAIVYACQQHETFLADGSRAGFLIGDGAGVGKGRTVAGIIYENYLLGRKRAIWYVISNDLKYDAERDLRDIGCSNIHVSSLNKFKYDAKISSKVNNKFKKGVVFATYSSLIGESQATGKYNSRMSQLLHWCGRDFDGVIILDECHKAKNLVPTGSSKPTKTGLAVLELQNKLPKARVVYCSATGASEPKNMAYMSRLGIWGLGTPFREFSDFIQAVERRGVGAMEIVAMDMKLRGMYMTRQLSFNGVTFDIKELPLTKDFIDMYDASVKLWTEAREKFEKAADLMAVDNRTKKTVWGQFWSAHQRFFKYLCIASKVSSVVGIAKEALSNGKCIIVGLQSTGEASTLEQLDEAGGELTDFVSTAKGVLQALIKKQFPAPDRKVADLFGINDFDSGMPGRSSPAPGQLTPKKRKKPVEYGIMTMRRKLNVWLVSYTLQLPYSLHDCLCSLVVSIRSSHVCKTSFEMIIRRRKIHSQVKPVYFNLLRLACTTDKTQRLFKFAYKTVPKSLFRVPTCSIWGVEQGYQPCFADITNQVSRYIKGLMGHVCLLLPFCSVSSGSDSDSDDSERSTADIDLSCLIRNDVNNVKEASPNSNDSSAGEDDFNPFGNSGSDDEGIYMMAKFIYFIINLSGKKPFVLLAGFERMLSTQFQAILFLDPWLHRKNNKNPKSKSQTGSADSNGIDPSYSALAAAGLRVGSLPWSIPRLKNGGLDSPALGKLSSMLLLSHSYTRFSSLFLLLKFFFSDKNIRAQVEDKLRVSLDEFPLLTGHLRTLHQSASAPALSTLMSSANSPAMPSSSAAEQCRHMKKELLDKVDILSRALPPNTLDKLIDDLGGPENVAEVKKNKTKRYTNKQGPLYRAKAFIRNNNAADRLTASWLAIEKQENERNVRHLRTLHQSASAPALSTLMSSANSPAMPSSSAAEQCRHMKKELLDKVDILSRALPPNTLDKLIDDLGGPENVAEMTGRKGRVVSNDDGTVSYESRSKQDVPLEILNIAEKKRFMDGEKNIAIISEAASSGISLQADRRAKNQRRRVHITLELPWSADKAIQQFGRSHRSNQVSAPEYLFLISELAGERRFASIVAKRLESLGALTHGDRRATESQDLSRYNFDNKYGRAALEAVLKAVTGQAAPMIPPPQDYNGPFFQDIRTALIGVGLVVKDEKSGLTSLEKGDYSNMSRFLNRILGIKVELQNRLFAYFMKTLSVVIQQEKRNGRWDEGILDLGAHGEAVNNRSVETFVGNSVFGTATTELHTVSVERGVSWEESFQLRTRQSQPADGYYLSNQSRNGKKYAILVICQSRSKKKNLYSVYRPNTGLQTKQDSLEEIKKKYKKVSDAEAKASWDEQYNSALTQCIHAYGKGNCKRMALGLTCEVGKRQRTFHILSGSVLSVWSKLESVLAGQPGANSKVQIVRCRKSDGSRIVGCLIPSNCVPALARTLSPDIVSEQKPIIIAE</sequence>
<comment type="similarity">
    <text evidence="1">Belongs to the SBNO family.</text>
</comment>
<feature type="domain" description="Strawberry notch AAA" evidence="4">
    <location>
        <begin position="241"/>
        <end position="547"/>
    </location>
</feature>
<keyword evidence="7" id="KW-1185">Reference proteome</keyword>
<feature type="domain" description="SBNO alpha/beta" evidence="5">
    <location>
        <begin position="1539"/>
        <end position="1655"/>
    </location>
</feature>
<dbReference type="Proteomes" id="UP001159427">
    <property type="component" value="Unassembled WGS sequence"/>
</dbReference>
<evidence type="ECO:0000256" key="1">
    <source>
        <dbReference type="ARBA" id="ARBA00006992"/>
    </source>
</evidence>
<feature type="compositionally biased region" description="Low complexity" evidence="2">
    <location>
        <begin position="165"/>
        <end position="177"/>
    </location>
</feature>
<comment type="caution">
    <text evidence="6">The sequence shown here is derived from an EMBL/GenBank/DDBJ whole genome shotgun (WGS) entry which is preliminary data.</text>
</comment>
<name>A0ABN8LV83_9CNID</name>
<dbReference type="Pfam" id="PF13872">
    <property type="entry name" value="AAA_34"/>
    <property type="match status" value="1"/>
</dbReference>
<dbReference type="InterPro" id="IPR026937">
    <property type="entry name" value="SBNO_Helicase_C_dom"/>
</dbReference>
<evidence type="ECO:0000313" key="6">
    <source>
        <dbReference type="EMBL" id="CAH3021016.1"/>
    </source>
</evidence>
<dbReference type="SUPFAM" id="SSF52540">
    <property type="entry name" value="P-loop containing nucleoside triphosphate hydrolases"/>
    <property type="match status" value="2"/>
</dbReference>
<dbReference type="Pfam" id="PF13871">
    <property type="entry name" value="Helicase_C_4"/>
    <property type="match status" value="1"/>
</dbReference>
<evidence type="ECO:0000259" key="5">
    <source>
        <dbReference type="Pfam" id="PF25373"/>
    </source>
</evidence>
<protein>
    <recommendedName>
        <fullName evidence="8">Strawberry notch homolog 1</fullName>
    </recommendedName>
</protein>
<feature type="region of interest" description="Disordered" evidence="2">
    <location>
        <begin position="865"/>
        <end position="885"/>
    </location>
</feature>
<dbReference type="Gene3D" id="3.40.50.300">
    <property type="entry name" value="P-loop containing nucleotide triphosphate hydrolases"/>
    <property type="match status" value="1"/>
</dbReference>
<feature type="region of interest" description="Disordered" evidence="2">
    <location>
        <begin position="204"/>
        <end position="226"/>
    </location>
</feature>